<feature type="transmembrane region" description="Helical" evidence="1">
    <location>
        <begin position="516"/>
        <end position="539"/>
    </location>
</feature>
<evidence type="ECO:0000313" key="2">
    <source>
        <dbReference type="EMBL" id="EXC00009.1"/>
    </source>
</evidence>
<evidence type="ECO:0000313" key="3">
    <source>
        <dbReference type="Proteomes" id="UP000030645"/>
    </source>
</evidence>
<dbReference type="STRING" id="981085.W9RNN6"/>
<dbReference type="PANTHER" id="PTHR31170">
    <property type="entry name" value="BNAC04G53230D PROTEIN"/>
    <property type="match status" value="1"/>
</dbReference>
<dbReference type="InterPro" id="IPR004158">
    <property type="entry name" value="DUF247_pln"/>
</dbReference>
<dbReference type="Proteomes" id="UP000030645">
    <property type="component" value="Unassembled WGS sequence"/>
</dbReference>
<keyword evidence="3" id="KW-1185">Reference proteome</keyword>
<protein>
    <submittedName>
        <fullName evidence="2">Uncharacterized protein</fullName>
    </submittedName>
</protein>
<organism evidence="2 3">
    <name type="scientific">Morus notabilis</name>
    <dbReference type="NCBI Taxonomy" id="981085"/>
    <lineage>
        <taxon>Eukaryota</taxon>
        <taxon>Viridiplantae</taxon>
        <taxon>Streptophyta</taxon>
        <taxon>Embryophyta</taxon>
        <taxon>Tracheophyta</taxon>
        <taxon>Spermatophyta</taxon>
        <taxon>Magnoliopsida</taxon>
        <taxon>eudicotyledons</taxon>
        <taxon>Gunneridae</taxon>
        <taxon>Pentapetalae</taxon>
        <taxon>rosids</taxon>
        <taxon>fabids</taxon>
        <taxon>Rosales</taxon>
        <taxon>Moraceae</taxon>
        <taxon>Moreae</taxon>
        <taxon>Morus</taxon>
    </lineage>
</organism>
<keyword evidence="1" id="KW-1133">Transmembrane helix</keyword>
<dbReference type="PANTHER" id="PTHR31170:SF25">
    <property type="entry name" value="BNAA09G04570D PROTEIN"/>
    <property type="match status" value="1"/>
</dbReference>
<sequence length="544" mass="61692">MTEQEAVSEFEEKLKLLMAPKDQAAPPTALSAAKIQRVPSFLRERECLKKYFEPMWISFGPIHYNNPKLKVSEMCKLQLVAKFIRDSGYSSYEVLYEEIKSNIIGLEQRYDEEVIQRFTNNKETLNRILFFDGCAILQFIASSFKPDELKELKIKVEQATFIYCDLLLLENQIPYRLLELLMDKSKDKVKLSTLYEFIRRNVLAPVKYKEEIFKAEAGTNPAHLLDLFRLALLQHPAPSDHQTNINAGETNRQPAHDRRDCCGLEKYLLPPIIRQKRDEVETNPATLLDLLRLARIRYDLGTLGSGGGGGGGGGGGAPVQTNIIKAILQSVQIKLPLIRNRQKGVSRSDHQQGLIEQRDQSFRSVRDLKAAGINLKPSKTCSLKDIKFSSVSFAGELVLPPLIVDDSMAPKFMNLIAYEMCPDNMETNYEVTSYICFLDSLIDYAADVKELRTAGILYNVLGSDKQVEKLFNKIATDLVPDPKVYAEVIEKIEKHCKNKWMTWMAQVCSDHFSTPWTIVAFLAAVIVLFMTAVQTWFTVYSPPG</sequence>
<proteinExistence type="predicted"/>
<name>W9RNN6_9ROSA</name>
<dbReference type="AlphaFoldDB" id="W9RNN6"/>
<keyword evidence="1" id="KW-0812">Transmembrane</keyword>
<dbReference type="eggNOG" id="ENOG502QTFS">
    <property type="taxonomic scope" value="Eukaryota"/>
</dbReference>
<dbReference type="EMBL" id="KE345307">
    <property type="protein sequence ID" value="EXC00009.1"/>
    <property type="molecule type" value="Genomic_DNA"/>
</dbReference>
<keyword evidence="1" id="KW-0472">Membrane</keyword>
<accession>W9RNN6</accession>
<reference evidence="3" key="1">
    <citation type="submission" date="2013-01" db="EMBL/GenBank/DDBJ databases">
        <title>Draft Genome Sequence of a Mulberry Tree, Morus notabilis C.K. Schneid.</title>
        <authorList>
            <person name="He N."/>
            <person name="Zhao S."/>
        </authorList>
    </citation>
    <scope>NUCLEOTIDE SEQUENCE</scope>
</reference>
<dbReference type="Pfam" id="PF03140">
    <property type="entry name" value="DUF247"/>
    <property type="match status" value="1"/>
</dbReference>
<gene>
    <name evidence="2" type="ORF">L484_005822</name>
</gene>
<evidence type="ECO:0000256" key="1">
    <source>
        <dbReference type="SAM" id="Phobius"/>
    </source>
</evidence>